<dbReference type="Proteomes" id="UP001430990">
    <property type="component" value="Chromosome"/>
</dbReference>
<evidence type="ECO:0000313" key="2">
    <source>
        <dbReference type="EMBL" id="UFW91204.1"/>
    </source>
</evidence>
<evidence type="ECO:0000313" key="3">
    <source>
        <dbReference type="Proteomes" id="UP001430990"/>
    </source>
</evidence>
<keyword evidence="3" id="KW-1185">Reference proteome</keyword>
<accession>A0ABY3QYY3</accession>
<dbReference type="EMBL" id="CP088100">
    <property type="protein sequence ID" value="UFW91204.1"/>
    <property type="molecule type" value="Genomic_DNA"/>
</dbReference>
<feature type="region of interest" description="Disordered" evidence="1">
    <location>
        <begin position="1"/>
        <end position="61"/>
    </location>
</feature>
<feature type="compositionally biased region" description="Basic and acidic residues" evidence="1">
    <location>
        <begin position="52"/>
        <end position="61"/>
    </location>
</feature>
<gene>
    <name evidence="2" type="ORF">BjapCC829_16475</name>
</gene>
<evidence type="ECO:0000256" key="1">
    <source>
        <dbReference type="SAM" id="MobiDB-lite"/>
    </source>
</evidence>
<name>A0ABY3QYY3_9BRAD</name>
<proteinExistence type="predicted"/>
<sequence>MASAQGFGRGRGNSGPPVESRPKVDEKAYKAALDRIPVPDEKYDPWGGARATDTKASKKKN</sequence>
<reference evidence="2" key="1">
    <citation type="submission" date="2021-11" db="EMBL/GenBank/DDBJ databases">
        <title>Australian commercial rhizobial inoculants.</title>
        <authorList>
            <person name="Kohlmeier M.G."/>
            <person name="O'Hara G.W."/>
            <person name="Colombi E."/>
            <person name="Ramsay J.P."/>
            <person name="Terpolilli J."/>
        </authorList>
    </citation>
    <scope>NUCLEOTIDE SEQUENCE</scope>
    <source>
        <strain evidence="2">CC829</strain>
    </source>
</reference>
<protein>
    <submittedName>
        <fullName evidence="2">Uncharacterized protein</fullName>
    </submittedName>
</protein>
<feature type="compositionally biased region" description="Basic and acidic residues" evidence="1">
    <location>
        <begin position="20"/>
        <end position="44"/>
    </location>
</feature>
<organism evidence="2 3">
    <name type="scientific">Bradyrhizobium barranii</name>
    <dbReference type="NCBI Taxonomy" id="2992140"/>
    <lineage>
        <taxon>Bacteria</taxon>
        <taxon>Pseudomonadati</taxon>
        <taxon>Pseudomonadota</taxon>
        <taxon>Alphaproteobacteria</taxon>
        <taxon>Hyphomicrobiales</taxon>
        <taxon>Nitrobacteraceae</taxon>
        <taxon>Bradyrhizobium</taxon>
    </lineage>
</organism>